<dbReference type="Pfam" id="PF05593">
    <property type="entry name" value="RHS_repeat"/>
    <property type="match status" value="4"/>
</dbReference>
<organism evidence="1 2">
    <name type="scientific">Nonomuraea phyllanthi</name>
    <dbReference type="NCBI Taxonomy" id="2219224"/>
    <lineage>
        <taxon>Bacteria</taxon>
        <taxon>Bacillati</taxon>
        <taxon>Actinomycetota</taxon>
        <taxon>Actinomycetes</taxon>
        <taxon>Streptosporangiales</taxon>
        <taxon>Streptosporangiaceae</taxon>
        <taxon>Nonomuraea</taxon>
    </lineage>
</organism>
<sequence>MVQVLDPRSGSNPDGLERVTEFGYDANDNTVRTARTGAGSSRTEVTESTYNKINLVTRTTVENGDEDLVSTVTYDDRGLAVAATDPRGNADGADKAAYTTEMRYDALGRLVEATGPQVKVNKAGTADDAHPTVHLGYDTLGARTHETDAEGRTVTSTFDKAGRLTAQRAPSYTPPGGTAVTPTTAYAYDKAGQLISTTDPRGNMTTFDYDKLGRQVRVTDPAPEGQPAGTWVTEYDLAGETLATVDPTGARSEATYDDLGRQITATQIERKPATAGFTTTMEYDDAGRLVKQTAPGGKVTTFTLNAAGEVKAVTDPATTVTMAYDLAGRLTKTTDANGNATTAEYDLAGRKTAVK</sequence>
<comment type="caution">
    <text evidence="1">The sequence shown here is derived from an EMBL/GenBank/DDBJ whole genome shotgun (WGS) entry which is preliminary data.</text>
</comment>
<dbReference type="InterPro" id="IPR006530">
    <property type="entry name" value="YD"/>
</dbReference>
<dbReference type="InterPro" id="IPR050708">
    <property type="entry name" value="T6SS_VgrG/RHS"/>
</dbReference>
<protein>
    <recommendedName>
        <fullName evidence="3">RHS repeat protein</fullName>
    </recommendedName>
</protein>
<dbReference type="AlphaFoldDB" id="A0A8E0W3X5"/>
<gene>
    <name evidence="1" type="ORF">FH608_051135</name>
</gene>
<dbReference type="PANTHER" id="PTHR32305:SF15">
    <property type="entry name" value="PROTEIN RHSA-RELATED"/>
    <property type="match status" value="1"/>
</dbReference>
<evidence type="ECO:0000313" key="2">
    <source>
        <dbReference type="Proteomes" id="UP000312512"/>
    </source>
</evidence>
<proteinExistence type="predicted"/>
<feature type="non-terminal residue" evidence="1">
    <location>
        <position position="355"/>
    </location>
</feature>
<dbReference type="EMBL" id="VDLX02000060">
    <property type="protein sequence ID" value="KAB8180358.1"/>
    <property type="molecule type" value="Genomic_DNA"/>
</dbReference>
<dbReference type="Proteomes" id="UP000312512">
    <property type="component" value="Unassembled WGS sequence"/>
</dbReference>
<dbReference type="Gene3D" id="2.180.10.10">
    <property type="entry name" value="RHS repeat-associated core"/>
    <property type="match status" value="2"/>
</dbReference>
<dbReference type="NCBIfam" id="TIGR01643">
    <property type="entry name" value="YD_repeat_2x"/>
    <property type="match status" value="6"/>
</dbReference>
<keyword evidence="2" id="KW-1185">Reference proteome</keyword>
<evidence type="ECO:0008006" key="3">
    <source>
        <dbReference type="Google" id="ProtNLM"/>
    </source>
</evidence>
<dbReference type="PANTHER" id="PTHR32305">
    <property type="match status" value="1"/>
</dbReference>
<reference evidence="1 2" key="1">
    <citation type="submission" date="2019-10" db="EMBL/GenBank/DDBJ databases">
        <title>Nonomuraea sp. nov., isolated from Phyllanthus amarus.</title>
        <authorList>
            <person name="Klykleung N."/>
            <person name="Tanasupawat S."/>
        </authorList>
    </citation>
    <scope>NUCLEOTIDE SEQUENCE [LARGE SCALE GENOMIC DNA]</scope>
    <source>
        <strain evidence="1 2">PA1-10</strain>
    </source>
</reference>
<accession>A0A8E0W3X5</accession>
<name>A0A8E0W3X5_9ACTN</name>
<evidence type="ECO:0000313" key="1">
    <source>
        <dbReference type="EMBL" id="KAB8180358.1"/>
    </source>
</evidence>
<dbReference type="InterPro" id="IPR031325">
    <property type="entry name" value="RHS_repeat"/>
</dbReference>